<keyword evidence="2" id="KW-1185">Reference proteome</keyword>
<dbReference type="RefSeq" id="WP_344882528.1">
    <property type="nucleotide sequence ID" value="NZ_BAABAL010000019.1"/>
</dbReference>
<evidence type="ECO:0000313" key="1">
    <source>
        <dbReference type="EMBL" id="GAA4028405.1"/>
    </source>
</evidence>
<organism evidence="1 2">
    <name type="scientific">Allokutzneria multivorans</name>
    <dbReference type="NCBI Taxonomy" id="1142134"/>
    <lineage>
        <taxon>Bacteria</taxon>
        <taxon>Bacillati</taxon>
        <taxon>Actinomycetota</taxon>
        <taxon>Actinomycetes</taxon>
        <taxon>Pseudonocardiales</taxon>
        <taxon>Pseudonocardiaceae</taxon>
        <taxon>Allokutzneria</taxon>
    </lineage>
</organism>
<name>A0ABP7TMG2_9PSEU</name>
<proteinExistence type="predicted"/>
<comment type="caution">
    <text evidence="1">The sequence shown here is derived from an EMBL/GenBank/DDBJ whole genome shotgun (WGS) entry which is preliminary data.</text>
</comment>
<reference evidence="2" key="1">
    <citation type="journal article" date="2019" name="Int. J. Syst. Evol. Microbiol.">
        <title>The Global Catalogue of Microorganisms (GCM) 10K type strain sequencing project: providing services to taxonomists for standard genome sequencing and annotation.</title>
        <authorList>
            <consortium name="The Broad Institute Genomics Platform"/>
            <consortium name="The Broad Institute Genome Sequencing Center for Infectious Disease"/>
            <person name="Wu L."/>
            <person name="Ma J."/>
        </authorList>
    </citation>
    <scope>NUCLEOTIDE SEQUENCE [LARGE SCALE GENOMIC DNA]</scope>
    <source>
        <strain evidence="2">JCM 17342</strain>
    </source>
</reference>
<accession>A0ABP7TMG2</accession>
<gene>
    <name evidence="1" type="ORF">GCM10022247_61730</name>
</gene>
<dbReference type="Proteomes" id="UP001501747">
    <property type="component" value="Unassembled WGS sequence"/>
</dbReference>
<dbReference type="EMBL" id="BAABAL010000019">
    <property type="protein sequence ID" value="GAA4028405.1"/>
    <property type="molecule type" value="Genomic_DNA"/>
</dbReference>
<sequence>MTEGEDGAVRKAVGEVLHGVELFPLPKGWTPVEALTVVKCMDPNGQMTWCTRRTSGINDEEMLGSMMLQIELLKRDMLADWENDGDDDD</sequence>
<protein>
    <submittedName>
        <fullName evidence="1">Uncharacterized protein</fullName>
    </submittedName>
</protein>
<evidence type="ECO:0000313" key="2">
    <source>
        <dbReference type="Proteomes" id="UP001501747"/>
    </source>
</evidence>